<evidence type="ECO:0000256" key="1">
    <source>
        <dbReference type="ARBA" id="ARBA00004651"/>
    </source>
</evidence>
<dbReference type="EMBL" id="SLUN01000007">
    <property type="protein sequence ID" value="TCL71668.1"/>
    <property type="molecule type" value="Genomic_DNA"/>
</dbReference>
<dbReference type="OrthoDB" id="42615at2"/>
<dbReference type="CDD" id="cd06261">
    <property type="entry name" value="TM_PBP2"/>
    <property type="match status" value="1"/>
</dbReference>
<accession>A0A4R1RY38</accession>
<keyword evidence="5 7" id="KW-1133">Transmembrane helix</keyword>
<keyword evidence="3" id="KW-1003">Cell membrane</keyword>
<evidence type="ECO:0000256" key="3">
    <source>
        <dbReference type="ARBA" id="ARBA00022475"/>
    </source>
</evidence>
<evidence type="ECO:0000256" key="6">
    <source>
        <dbReference type="ARBA" id="ARBA00023136"/>
    </source>
</evidence>
<feature type="transmembrane region" description="Helical" evidence="7">
    <location>
        <begin position="73"/>
        <end position="94"/>
    </location>
</feature>
<feature type="transmembrane region" description="Helical" evidence="7">
    <location>
        <begin position="9"/>
        <end position="28"/>
    </location>
</feature>
<dbReference type="AlphaFoldDB" id="A0A4R1RY38"/>
<keyword evidence="2 7" id="KW-0813">Transport</keyword>
<dbReference type="SUPFAM" id="SSF161098">
    <property type="entry name" value="MetI-like"/>
    <property type="match status" value="1"/>
</dbReference>
<dbReference type="PANTHER" id="PTHR30193">
    <property type="entry name" value="ABC TRANSPORTER PERMEASE PROTEIN"/>
    <property type="match status" value="1"/>
</dbReference>
<feature type="transmembrane region" description="Helical" evidence="7">
    <location>
        <begin position="206"/>
        <end position="226"/>
    </location>
</feature>
<evidence type="ECO:0000256" key="4">
    <source>
        <dbReference type="ARBA" id="ARBA00022692"/>
    </source>
</evidence>
<name>A0A4R1RY38_HYDET</name>
<comment type="subcellular location">
    <subcellularLocation>
        <location evidence="1 7">Cell membrane</location>
        <topology evidence="1 7">Multi-pass membrane protein</topology>
    </subcellularLocation>
</comment>
<dbReference type="InterPro" id="IPR035906">
    <property type="entry name" value="MetI-like_sf"/>
</dbReference>
<evidence type="ECO:0000256" key="7">
    <source>
        <dbReference type="RuleBase" id="RU363032"/>
    </source>
</evidence>
<proteinExistence type="inferred from homology"/>
<evidence type="ECO:0000256" key="2">
    <source>
        <dbReference type="ARBA" id="ARBA00022448"/>
    </source>
</evidence>
<comment type="caution">
    <text evidence="9">The sequence shown here is derived from an EMBL/GenBank/DDBJ whole genome shotgun (WGS) entry which is preliminary data.</text>
</comment>
<feature type="transmembrane region" description="Helical" evidence="7">
    <location>
        <begin position="232"/>
        <end position="252"/>
    </location>
</feature>
<organism evidence="9 10">
    <name type="scientific">Hydrogenispora ethanolica</name>
    <dbReference type="NCBI Taxonomy" id="1082276"/>
    <lineage>
        <taxon>Bacteria</taxon>
        <taxon>Bacillati</taxon>
        <taxon>Bacillota</taxon>
        <taxon>Hydrogenispora</taxon>
    </lineage>
</organism>
<sequence>MNGSRINRFFPYLLLLPSFLILLPFLYWPTLQSFIMSVYREAPFGARKFFCGAYNYVNILSDPAYLNSLWRTLLFTALVTGVGLAISLLCAVMLNQKVRGAKLYRTFFFIPYAISPAVAASLWVFLLNPVAGFVNYLLYSLFHIQPPWLTDGFLAFVAVSMASIWKDTGFNILFYLAGLQTIPESVIEAGKIDGASPVQRFFKITVPLLSPTTFYLVVMNLIFAIFENFGIIDIMTAGGPANATNFLIYNLYRDVFINFRPGAAAAQSVILFVLIIGVTIAHFKYNGENVHYQ</sequence>
<dbReference type="PROSITE" id="PS50928">
    <property type="entry name" value="ABC_TM1"/>
    <property type="match status" value="1"/>
</dbReference>
<dbReference type="PANTHER" id="PTHR30193:SF37">
    <property type="entry name" value="INNER MEMBRANE ABC TRANSPORTER PERMEASE PROTEIN YCJO"/>
    <property type="match status" value="1"/>
</dbReference>
<feature type="transmembrane region" description="Helical" evidence="7">
    <location>
        <begin position="146"/>
        <end position="165"/>
    </location>
</feature>
<feature type="transmembrane region" description="Helical" evidence="7">
    <location>
        <begin position="106"/>
        <end position="126"/>
    </location>
</feature>
<dbReference type="InterPro" id="IPR051393">
    <property type="entry name" value="ABC_transporter_permease"/>
</dbReference>
<dbReference type="Pfam" id="PF00528">
    <property type="entry name" value="BPD_transp_1"/>
    <property type="match status" value="1"/>
</dbReference>
<keyword evidence="4 7" id="KW-0812">Transmembrane</keyword>
<dbReference type="RefSeq" id="WP_132013804.1">
    <property type="nucleotide sequence ID" value="NZ_SLUN01000007.1"/>
</dbReference>
<evidence type="ECO:0000313" key="9">
    <source>
        <dbReference type="EMBL" id="TCL71668.1"/>
    </source>
</evidence>
<protein>
    <submittedName>
        <fullName evidence="9">Carbohydrate ABC transporter membrane protein 1 (CUT1 family)</fullName>
    </submittedName>
</protein>
<gene>
    <name evidence="9" type="ORF">EDC14_1007132</name>
</gene>
<evidence type="ECO:0000256" key="5">
    <source>
        <dbReference type="ARBA" id="ARBA00022989"/>
    </source>
</evidence>
<dbReference type="GO" id="GO:0005886">
    <property type="term" value="C:plasma membrane"/>
    <property type="evidence" value="ECO:0007669"/>
    <property type="project" value="UniProtKB-SubCell"/>
</dbReference>
<dbReference type="GO" id="GO:0055085">
    <property type="term" value="P:transmembrane transport"/>
    <property type="evidence" value="ECO:0007669"/>
    <property type="project" value="InterPro"/>
</dbReference>
<evidence type="ECO:0000313" key="10">
    <source>
        <dbReference type="Proteomes" id="UP000295008"/>
    </source>
</evidence>
<feature type="transmembrane region" description="Helical" evidence="7">
    <location>
        <begin position="264"/>
        <end position="283"/>
    </location>
</feature>
<reference evidence="9 10" key="1">
    <citation type="submission" date="2019-03" db="EMBL/GenBank/DDBJ databases">
        <title>Genomic Encyclopedia of Type Strains, Phase IV (KMG-IV): sequencing the most valuable type-strain genomes for metagenomic binning, comparative biology and taxonomic classification.</title>
        <authorList>
            <person name="Goeker M."/>
        </authorList>
    </citation>
    <scope>NUCLEOTIDE SEQUENCE [LARGE SCALE GENOMIC DNA]</scope>
    <source>
        <strain evidence="9 10">LX-B</strain>
    </source>
</reference>
<keyword evidence="10" id="KW-1185">Reference proteome</keyword>
<feature type="domain" description="ABC transmembrane type-1" evidence="8">
    <location>
        <begin position="69"/>
        <end position="282"/>
    </location>
</feature>
<evidence type="ECO:0000259" key="8">
    <source>
        <dbReference type="PROSITE" id="PS50928"/>
    </source>
</evidence>
<dbReference type="InterPro" id="IPR000515">
    <property type="entry name" value="MetI-like"/>
</dbReference>
<comment type="similarity">
    <text evidence="7">Belongs to the binding-protein-dependent transport system permease family.</text>
</comment>
<dbReference type="Proteomes" id="UP000295008">
    <property type="component" value="Unassembled WGS sequence"/>
</dbReference>
<dbReference type="Gene3D" id="1.10.3720.10">
    <property type="entry name" value="MetI-like"/>
    <property type="match status" value="1"/>
</dbReference>
<keyword evidence="6 7" id="KW-0472">Membrane</keyword>